<evidence type="ECO:0000256" key="1">
    <source>
        <dbReference type="ARBA" id="ARBA00000903"/>
    </source>
</evidence>
<keyword evidence="8 9" id="KW-0949">S-adenosyl-L-methionine</keyword>
<comment type="subcellular location">
    <subcellularLocation>
        <location evidence="2 9">Cytoplasm</location>
    </subcellularLocation>
</comment>
<accession>A0A0B0H5P3</accession>
<dbReference type="SUPFAM" id="SSF53335">
    <property type="entry name" value="S-adenosyl-L-methionine-dependent methyltransferases"/>
    <property type="match status" value="1"/>
</dbReference>
<evidence type="ECO:0000256" key="6">
    <source>
        <dbReference type="ARBA" id="ARBA00022603"/>
    </source>
</evidence>
<dbReference type="PATRIC" id="fig|2340.3.peg.49"/>
<dbReference type="PANTHER" id="PTHR10259:SF11">
    <property type="entry name" value="THIOPURINE S-METHYLTRANSFERASE"/>
    <property type="match status" value="1"/>
</dbReference>
<keyword evidence="7 9" id="KW-0808">Transferase</keyword>
<dbReference type="GO" id="GO:0005737">
    <property type="term" value="C:cytoplasm"/>
    <property type="evidence" value="ECO:0007669"/>
    <property type="project" value="UniProtKB-SubCell"/>
</dbReference>
<evidence type="ECO:0000313" key="10">
    <source>
        <dbReference type="EMBL" id="KHF25528.1"/>
    </source>
</evidence>
<dbReference type="AlphaFoldDB" id="A0A0B0H5P3"/>
<dbReference type="Gene3D" id="3.40.50.150">
    <property type="entry name" value="Vaccinia Virus protein VP39"/>
    <property type="match status" value="1"/>
</dbReference>
<evidence type="ECO:0000256" key="5">
    <source>
        <dbReference type="ARBA" id="ARBA00022490"/>
    </source>
</evidence>
<feature type="binding site" evidence="9">
    <location>
        <position position="20"/>
    </location>
    <ligand>
        <name>S-adenosyl-L-methionine</name>
        <dbReference type="ChEBI" id="CHEBI:59789"/>
    </ligand>
</feature>
<dbReference type="EMBL" id="JRAA01000001">
    <property type="protein sequence ID" value="KHF25528.1"/>
    <property type="molecule type" value="Genomic_DNA"/>
</dbReference>
<evidence type="ECO:0000313" key="11">
    <source>
        <dbReference type="Proteomes" id="UP000030856"/>
    </source>
</evidence>
<comment type="caution">
    <text evidence="10">The sequence shown here is derived from an EMBL/GenBank/DDBJ whole genome shotgun (WGS) entry which is preliminary data.</text>
</comment>
<keyword evidence="11" id="KW-1185">Reference proteome</keyword>
<evidence type="ECO:0000256" key="7">
    <source>
        <dbReference type="ARBA" id="ARBA00022679"/>
    </source>
</evidence>
<dbReference type="GO" id="GO:0010038">
    <property type="term" value="P:response to metal ion"/>
    <property type="evidence" value="ECO:0007669"/>
    <property type="project" value="InterPro"/>
</dbReference>
<dbReference type="NCBIfam" id="NF009732">
    <property type="entry name" value="PRK13255.1"/>
    <property type="match status" value="1"/>
</dbReference>
<name>A0A0B0H5P3_SOVGS</name>
<organism evidence="10 11">
    <name type="scientific">Solemya velum gill symbiont</name>
    <dbReference type="NCBI Taxonomy" id="2340"/>
    <lineage>
        <taxon>Bacteria</taxon>
        <taxon>Pseudomonadati</taxon>
        <taxon>Pseudomonadota</taxon>
        <taxon>Gammaproteobacteria</taxon>
        <taxon>sulfur-oxidizing symbionts</taxon>
    </lineage>
</organism>
<dbReference type="InterPro" id="IPR022474">
    <property type="entry name" value="Thiopur_S-MeTfrase_Se/Te_detox"/>
</dbReference>
<dbReference type="EC" id="2.1.1.67" evidence="4 9"/>
<gene>
    <name evidence="9" type="primary">tpm</name>
    <name evidence="10" type="ORF">JV46_21340</name>
</gene>
<feature type="binding site" evidence="9">
    <location>
        <position position="76"/>
    </location>
    <ligand>
        <name>S-adenosyl-L-methionine</name>
        <dbReference type="ChEBI" id="CHEBI:59789"/>
    </ligand>
</feature>
<dbReference type="InterPro" id="IPR008854">
    <property type="entry name" value="TPMT"/>
</dbReference>
<dbReference type="STRING" id="2340.JV46_21340"/>
<evidence type="ECO:0000256" key="9">
    <source>
        <dbReference type="HAMAP-Rule" id="MF_00812"/>
    </source>
</evidence>
<keyword evidence="6 9" id="KW-0489">Methyltransferase</keyword>
<dbReference type="HAMAP" id="MF_00812">
    <property type="entry name" value="Thiopur_methtran"/>
    <property type="match status" value="1"/>
</dbReference>
<dbReference type="GO" id="GO:0032259">
    <property type="term" value="P:methylation"/>
    <property type="evidence" value="ECO:0007669"/>
    <property type="project" value="UniProtKB-KW"/>
</dbReference>
<dbReference type="eggNOG" id="COG0500">
    <property type="taxonomic scope" value="Bacteria"/>
</dbReference>
<evidence type="ECO:0000256" key="3">
    <source>
        <dbReference type="ARBA" id="ARBA00008145"/>
    </source>
</evidence>
<keyword evidence="5 9" id="KW-0963">Cytoplasm</keyword>
<feature type="binding site" evidence="9">
    <location>
        <position position="55"/>
    </location>
    <ligand>
        <name>S-adenosyl-L-methionine</name>
        <dbReference type="ChEBI" id="CHEBI:59789"/>
    </ligand>
</feature>
<dbReference type="FunFam" id="3.40.50.150:FF:000101">
    <property type="entry name" value="Thiopurine S-methyltransferase"/>
    <property type="match status" value="1"/>
</dbReference>
<proteinExistence type="inferred from homology"/>
<dbReference type="InterPro" id="IPR029063">
    <property type="entry name" value="SAM-dependent_MTases_sf"/>
</dbReference>
<dbReference type="PIRSF" id="PIRSF023956">
    <property type="entry name" value="Thiopurine_S-methyltransferase"/>
    <property type="match status" value="1"/>
</dbReference>
<dbReference type="PANTHER" id="PTHR10259">
    <property type="entry name" value="THIOPURINE S-METHYLTRANSFERASE"/>
    <property type="match status" value="1"/>
</dbReference>
<dbReference type="Pfam" id="PF05724">
    <property type="entry name" value="TPMT"/>
    <property type="match status" value="1"/>
</dbReference>
<dbReference type="Proteomes" id="UP000030856">
    <property type="component" value="Unassembled WGS sequence"/>
</dbReference>
<reference evidence="10 11" key="1">
    <citation type="journal article" date="2014" name="BMC Genomics">
        <title>The genome of the intracellular bacterium of the coastal bivalve, Solemya velum: a blueprint for thriving in and out of symbiosis.</title>
        <authorList>
            <person name="Dmytrenko O."/>
            <person name="Russell S.L."/>
            <person name="Loo W.T."/>
            <person name="Fontanez K.M."/>
            <person name="Liao L."/>
            <person name="Roeselers G."/>
            <person name="Sharma R."/>
            <person name="Stewart F.J."/>
            <person name="Newton I.L."/>
            <person name="Woyke T."/>
            <person name="Wu D."/>
            <person name="Lang J.M."/>
            <person name="Eisen J.A."/>
            <person name="Cavanaugh C.M."/>
        </authorList>
    </citation>
    <scope>NUCLEOTIDE SEQUENCE [LARGE SCALE GENOMIC DNA]</scope>
    <source>
        <strain evidence="10 11">WH</strain>
    </source>
</reference>
<protein>
    <recommendedName>
        <fullName evidence="4 9">Thiopurine S-methyltransferase</fullName>
        <ecNumber evidence="4 9">2.1.1.67</ecNumber>
    </recommendedName>
    <alternativeName>
        <fullName evidence="9">Thiopurine methyltransferase</fullName>
    </alternativeName>
</protein>
<comment type="catalytic activity">
    <reaction evidence="1 9">
        <text>S-adenosyl-L-methionine + a thiopurine = S-adenosyl-L-homocysteine + a thiopurine S-methylether.</text>
        <dbReference type="EC" id="2.1.1.67"/>
    </reaction>
</comment>
<dbReference type="NCBIfam" id="TIGR03840">
    <property type="entry name" value="TMPT_Se_Te"/>
    <property type="match status" value="1"/>
</dbReference>
<dbReference type="InterPro" id="IPR025835">
    <property type="entry name" value="Thiopurine_S-MeTrfase"/>
</dbReference>
<feature type="binding site" evidence="9">
    <location>
        <position position="133"/>
    </location>
    <ligand>
        <name>S-adenosyl-L-methionine</name>
        <dbReference type="ChEBI" id="CHEBI:59789"/>
    </ligand>
</feature>
<evidence type="ECO:0000256" key="2">
    <source>
        <dbReference type="ARBA" id="ARBA00004496"/>
    </source>
</evidence>
<evidence type="ECO:0000256" key="4">
    <source>
        <dbReference type="ARBA" id="ARBA00011905"/>
    </source>
</evidence>
<comment type="similarity">
    <text evidence="3 9">Belongs to the class I-like SAM-binding methyltransferase superfamily. TPMT family.</text>
</comment>
<evidence type="ECO:0000256" key="8">
    <source>
        <dbReference type="ARBA" id="ARBA00022691"/>
    </source>
</evidence>
<sequence length="228" mass="26091">MPLTVTEDIQLEADFWVERWKNNQIGFHQETINRHLEEYWRHLDVPKGSTVFVPLCGKSLDMLWLVDQGYRVLGVELSHAAVESFFKENSLDVEVTEENGLRLWKGEQISIYEGDFFSLTKEQLFGVSAVFDRASLIALPDWMRCDYVDGLKKLLKPTTGMLLITLVYDQDEMQGPPFSVSAEEVGQLYKGWCDLEEIASIDALAEEPGFMKKGLTSLQEKVFTLSVR</sequence>
<dbReference type="GO" id="GO:0008119">
    <property type="term" value="F:thiopurine S-methyltransferase activity"/>
    <property type="evidence" value="ECO:0007669"/>
    <property type="project" value="UniProtKB-UniRule"/>
</dbReference>
<dbReference type="PROSITE" id="PS51585">
    <property type="entry name" value="SAM_MT_TPMT"/>
    <property type="match status" value="1"/>
</dbReference>